<proteinExistence type="predicted"/>
<protein>
    <submittedName>
        <fullName evidence="1">Uncharacterized protein</fullName>
    </submittedName>
</protein>
<organism evidence="1 2">
    <name type="scientific">Flagellimonas sediminis</name>
    <dbReference type="NCBI Taxonomy" id="2696468"/>
    <lineage>
        <taxon>Bacteria</taxon>
        <taxon>Pseudomonadati</taxon>
        <taxon>Bacteroidota</taxon>
        <taxon>Flavobacteriia</taxon>
        <taxon>Flavobacteriales</taxon>
        <taxon>Flavobacteriaceae</taxon>
        <taxon>Flagellimonas</taxon>
    </lineage>
</organism>
<name>A0A6I5KXM2_9FLAO</name>
<evidence type="ECO:0000313" key="2">
    <source>
        <dbReference type="Proteomes" id="UP000468707"/>
    </source>
</evidence>
<dbReference type="Proteomes" id="UP000468707">
    <property type="component" value="Unassembled WGS sequence"/>
</dbReference>
<reference evidence="1 2" key="1">
    <citation type="submission" date="2020-01" db="EMBL/GenBank/DDBJ databases">
        <title>Muricauda sediminis sp.nov. 40Bstr401.</title>
        <authorList>
            <person name="Xue Z."/>
            <person name="Zhu S."/>
            <person name="Ren N."/>
            <person name="Chen T."/>
            <person name="Chen X."/>
            <person name="Chen J."/>
            <person name="Yang J."/>
        </authorList>
    </citation>
    <scope>NUCLEOTIDE SEQUENCE [LARGE SCALE GENOMIC DNA]</scope>
    <source>
        <strain evidence="1 2">40Bstr401</strain>
    </source>
</reference>
<dbReference type="RefSeq" id="WP_163634562.1">
    <property type="nucleotide sequence ID" value="NZ_JAAAMI010000003.1"/>
</dbReference>
<sequence length="136" mass="15755">MNALTTSQAKITPRRKRAIWGTDGYKGTFFLTIDHQHFIPLPIYLLRKCFFLAKAKKRVSQDFFHWLFKKFEPLCEFFRSWPQFLGLLPKTLAGQGFDPLGGPESESIGSLAEYVYLDDIAFGSTQWPFNHSGWFP</sequence>
<gene>
    <name evidence="1" type="ORF">GTK07_07195</name>
</gene>
<accession>A0A6I5KXM2</accession>
<dbReference type="AlphaFoldDB" id="A0A6I5KXM2"/>
<comment type="caution">
    <text evidence="1">The sequence shown here is derived from an EMBL/GenBank/DDBJ whole genome shotgun (WGS) entry which is preliminary data.</text>
</comment>
<keyword evidence="2" id="KW-1185">Reference proteome</keyword>
<dbReference type="EMBL" id="JAAAMI010000003">
    <property type="protein sequence ID" value="NDV43112.1"/>
    <property type="molecule type" value="Genomic_DNA"/>
</dbReference>
<evidence type="ECO:0000313" key="1">
    <source>
        <dbReference type="EMBL" id="NDV43112.1"/>
    </source>
</evidence>